<dbReference type="Gene3D" id="1.25.40.20">
    <property type="entry name" value="Ankyrin repeat-containing domain"/>
    <property type="match status" value="2"/>
</dbReference>
<feature type="repeat" description="ANK" evidence="3">
    <location>
        <begin position="118"/>
        <end position="150"/>
    </location>
</feature>
<reference evidence="5 6" key="1">
    <citation type="journal article" date="2010" name="Nature">
        <title>The Ectocarpus genome and the independent evolution of multicellularity in brown algae.</title>
        <authorList>
            <person name="Cock J.M."/>
            <person name="Sterck L."/>
            <person name="Rouze P."/>
            <person name="Scornet D."/>
            <person name="Allen A.E."/>
            <person name="Amoutzias G."/>
            <person name="Anthouard V."/>
            <person name="Artiguenave F."/>
            <person name="Aury J.M."/>
            <person name="Badger J.H."/>
            <person name="Beszteri B."/>
            <person name="Billiau K."/>
            <person name="Bonnet E."/>
            <person name="Bothwell J.H."/>
            <person name="Bowler C."/>
            <person name="Boyen C."/>
            <person name="Brownlee C."/>
            <person name="Carrano C.J."/>
            <person name="Charrier B."/>
            <person name="Cho G.Y."/>
            <person name="Coelho S.M."/>
            <person name="Collen J."/>
            <person name="Corre E."/>
            <person name="Da Silva C."/>
            <person name="Delage L."/>
            <person name="Delaroque N."/>
            <person name="Dittami S.M."/>
            <person name="Doulbeau S."/>
            <person name="Elias M."/>
            <person name="Farnham G."/>
            <person name="Gachon C.M."/>
            <person name="Gschloessl B."/>
            <person name="Heesch S."/>
            <person name="Jabbari K."/>
            <person name="Jubin C."/>
            <person name="Kawai H."/>
            <person name="Kimura K."/>
            <person name="Kloareg B."/>
            <person name="Kupper F.C."/>
            <person name="Lang D."/>
            <person name="Le Bail A."/>
            <person name="Leblanc C."/>
            <person name="Lerouge P."/>
            <person name="Lohr M."/>
            <person name="Lopez P.J."/>
            <person name="Martens C."/>
            <person name="Maumus F."/>
            <person name="Michel G."/>
            <person name="Miranda-Saavedra D."/>
            <person name="Morales J."/>
            <person name="Moreau H."/>
            <person name="Motomura T."/>
            <person name="Nagasato C."/>
            <person name="Napoli C.A."/>
            <person name="Nelson D.R."/>
            <person name="Nyvall-Collen P."/>
            <person name="Peters A.F."/>
            <person name="Pommier C."/>
            <person name="Potin P."/>
            <person name="Poulain J."/>
            <person name="Quesneville H."/>
            <person name="Read B."/>
            <person name="Rensing S.A."/>
            <person name="Ritter A."/>
            <person name="Rousvoal S."/>
            <person name="Samanta M."/>
            <person name="Samson G."/>
            <person name="Schroeder D.C."/>
            <person name="Segurens B."/>
            <person name="Strittmatter M."/>
            <person name="Tonon T."/>
            <person name="Tregear J.W."/>
            <person name="Valentin K."/>
            <person name="von Dassow P."/>
            <person name="Yamagishi T."/>
            <person name="Van de Peer Y."/>
            <person name="Wincker P."/>
        </authorList>
    </citation>
    <scope>NUCLEOTIDE SEQUENCE [LARGE SCALE GENOMIC DNA]</scope>
    <source>
        <strain evidence="6">Ec32 / CCAP1310/4</strain>
    </source>
</reference>
<dbReference type="eggNOG" id="KOG0504">
    <property type="taxonomic scope" value="Eukaryota"/>
</dbReference>
<name>D8LTC7_ECTSI</name>
<dbReference type="InterPro" id="IPR002110">
    <property type="entry name" value="Ankyrin_rpt"/>
</dbReference>
<evidence type="ECO:0000256" key="4">
    <source>
        <dbReference type="SAM" id="MobiDB-lite"/>
    </source>
</evidence>
<dbReference type="AlphaFoldDB" id="D8LTC7"/>
<keyword evidence="2 3" id="KW-0040">ANK repeat</keyword>
<dbReference type="InterPro" id="IPR036770">
    <property type="entry name" value="Ankyrin_rpt-contain_sf"/>
</dbReference>
<dbReference type="SUPFAM" id="SSF48403">
    <property type="entry name" value="Ankyrin repeat"/>
    <property type="match status" value="1"/>
</dbReference>
<proteinExistence type="predicted"/>
<dbReference type="OrthoDB" id="10249694at2759"/>
<feature type="compositionally biased region" description="Basic and acidic residues" evidence="4">
    <location>
        <begin position="17"/>
        <end position="30"/>
    </location>
</feature>
<accession>D8LTC7</accession>
<feature type="region of interest" description="Disordered" evidence="4">
    <location>
        <begin position="1"/>
        <end position="30"/>
    </location>
</feature>
<dbReference type="PROSITE" id="PS50088">
    <property type="entry name" value="ANK_REPEAT"/>
    <property type="match status" value="4"/>
</dbReference>
<evidence type="ECO:0000256" key="3">
    <source>
        <dbReference type="PROSITE-ProRule" id="PRU00023"/>
    </source>
</evidence>
<dbReference type="SMART" id="SM00248">
    <property type="entry name" value="ANK"/>
    <property type="match status" value="6"/>
</dbReference>
<evidence type="ECO:0000256" key="2">
    <source>
        <dbReference type="ARBA" id="ARBA00023043"/>
    </source>
</evidence>
<feature type="repeat" description="ANK" evidence="3">
    <location>
        <begin position="187"/>
        <end position="219"/>
    </location>
</feature>
<dbReference type="EMBL" id="FN649751">
    <property type="protein sequence ID" value="CBN77998.1"/>
    <property type="molecule type" value="Genomic_DNA"/>
</dbReference>
<evidence type="ECO:0000256" key="1">
    <source>
        <dbReference type="ARBA" id="ARBA00022737"/>
    </source>
</evidence>
<dbReference type="STRING" id="2880.D8LTC7"/>
<gene>
    <name evidence="5" type="ORF">Esi_0081_0106</name>
</gene>
<organism evidence="5 6">
    <name type="scientific">Ectocarpus siliculosus</name>
    <name type="common">Brown alga</name>
    <name type="synonym">Conferva siliculosa</name>
    <dbReference type="NCBI Taxonomy" id="2880"/>
    <lineage>
        <taxon>Eukaryota</taxon>
        <taxon>Sar</taxon>
        <taxon>Stramenopiles</taxon>
        <taxon>Ochrophyta</taxon>
        <taxon>PX clade</taxon>
        <taxon>Phaeophyceae</taxon>
        <taxon>Ectocarpales</taxon>
        <taxon>Ectocarpaceae</taxon>
        <taxon>Ectocarpus</taxon>
    </lineage>
</organism>
<keyword evidence="6" id="KW-1185">Reference proteome</keyword>
<protein>
    <submittedName>
        <fullName evidence="5">Ankyrin</fullName>
    </submittedName>
</protein>
<dbReference type="Proteomes" id="UP000002630">
    <property type="component" value="Linkage Group LG26"/>
</dbReference>
<dbReference type="PANTHER" id="PTHR24171">
    <property type="entry name" value="ANKYRIN REPEAT DOMAIN-CONTAINING PROTEIN 39-RELATED"/>
    <property type="match status" value="1"/>
</dbReference>
<dbReference type="EMBL" id="FN649047">
    <property type="protein sequence ID" value="CBN77998.1"/>
    <property type="molecule type" value="Genomic_DNA"/>
</dbReference>
<feature type="repeat" description="ANK" evidence="3">
    <location>
        <begin position="220"/>
        <end position="252"/>
    </location>
</feature>
<evidence type="ECO:0000313" key="6">
    <source>
        <dbReference type="Proteomes" id="UP000002630"/>
    </source>
</evidence>
<evidence type="ECO:0000313" key="5">
    <source>
        <dbReference type="EMBL" id="CBN77998.1"/>
    </source>
</evidence>
<dbReference type="Pfam" id="PF12796">
    <property type="entry name" value="Ank_2"/>
    <property type="match status" value="2"/>
</dbReference>
<feature type="compositionally biased region" description="Basic and acidic residues" evidence="4">
    <location>
        <begin position="1"/>
        <end position="10"/>
    </location>
</feature>
<keyword evidence="1" id="KW-0677">Repeat</keyword>
<dbReference type="InParanoid" id="D8LTC7"/>
<feature type="repeat" description="ANK" evidence="3">
    <location>
        <begin position="85"/>
        <end position="117"/>
    </location>
</feature>
<dbReference type="PROSITE" id="PS50297">
    <property type="entry name" value="ANK_REP_REGION"/>
    <property type="match status" value="3"/>
</dbReference>
<sequence>MQAMVDEQRRLQQAKQSLEDMEKQKEGSTAEAVCERLGRRQFEEGEDLFAVQWSGIHKMAQTGDIRGLRFFLEDSNTPPNIRDDRGDTPLNTAAHAGQSAAVEELLKHGADVNAKNNKGWTPALSAASTDHRDVMMLLHHAGADLKMKDITGSTAAHMAASTNSVQSIKAIYECFGDPGVLSAQSHNGSTPAHIAAIFDNAEALKALYELGANMDKQDRSGETPAHKAAKSHHVRCVEFLQAVGADMNTTNDEVWVIGIDISM</sequence>